<dbReference type="RefSeq" id="WP_013552354.1">
    <property type="nucleotide sequence ID" value="NC_014934.1"/>
</dbReference>
<dbReference type="HOGENOM" id="CLU_013214_2_0_10"/>
<dbReference type="Proteomes" id="UP000008634">
    <property type="component" value="Chromosome"/>
</dbReference>
<organism evidence="2 3">
    <name type="scientific">Cellulophaga algicola (strain DSM 14237 / IC166 / ACAM 630)</name>
    <dbReference type="NCBI Taxonomy" id="688270"/>
    <lineage>
        <taxon>Bacteria</taxon>
        <taxon>Pseudomonadati</taxon>
        <taxon>Bacteroidota</taxon>
        <taxon>Flavobacteriia</taxon>
        <taxon>Flavobacteriales</taxon>
        <taxon>Flavobacteriaceae</taxon>
        <taxon>Cellulophaga</taxon>
    </lineage>
</organism>
<reference evidence="2 3" key="1">
    <citation type="journal article" date="2010" name="Stand. Genomic Sci.">
        <title>Complete genome sequence of Cellulophaga algicola type strain (IC166).</title>
        <authorList>
            <person name="Abt B."/>
            <person name="Lu M."/>
            <person name="Misra M."/>
            <person name="Han C."/>
            <person name="Nolan M."/>
            <person name="Lucas S."/>
            <person name="Hammon N."/>
            <person name="Deshpande S."/>
            <person name="Cheng J.F."/>
            <person name="Tapia R."/>
            <person name="Goodwin L."/>
            <person name="Pitluck S."/>
            <person name="Liolios K."/>
            <person name="Pagani I."/>
            <person name="Ivanova N."/>
            <person name="Mavromatis K."/>
            <person name="Ovchinikova G."/>
            <person name="Pati A."/>
            <person name="Chen A."/>
            <person name="Palaniappan K."/>
            <person name="Land M."/>
            <person name="Hauser L."/>
            <person name="Chang Y.J."/>
            <person name="Jeffries C.D."/>
            <person name="Detter J.C."/>
            <person name="Brambilla E."/>
            <person name="Rohde M."/>
            <person name="Tindall B.J."/>
            <person name="Goker M."/>
            <person name="Woyke T."/>
            <person name="Bristow J."/>
            <person name="Eisen J.A."/>
            <person name="Markowitz V."/>
            <person name="Hugenholtz P."/>
            <person name="Kyrpides N.C."/>
            <person name="Klenk H.P."/>
            <person name="Lapidus A."/>
        </authorList>
    </citation>
    <scope>NUCLEOTIDE SEQUENCE [LARGE SCALE GENOMIC DNA]</scope>
    <source>
        <strain evidence="3">DSM 14237 / IC166 / ACAM 630</strain>
    </source>
</reference>
<proteinExistence type="predicted"/>
<feature type="chain" id="PRO_5003212887" description="TonB-dependent receptor plug" evidence="1">
    <location>
        <begin position="22"/>
        <end position="575"/>
    </location>
</feature>
<keyword evidence="3" id="KW-1185">Reference proteome</keyword>
<dbReference type="EMBL" id="CP002453">
    <property type="protein sequence ID" value="ADV50903.1"/>
    <property type="molecule type" value="Genomic_DNA"/>
</dbReference>
<gene>
    <name evidence="2" type="ordered locus">Celal_3648</name>
</gene>
<evidence type="ECO:0008006" key="4">
    <source>
        <dbReference type="Google" id="ProtNLM"/>
    </source>
</evidence>
<name>E6X993_CELAD</name>
<keyword evidence="1" id="KW-0732">Signal</keyword>
<evidence type="ECO:0000313" key="3">
    <source>
        <dbReference type="Proteomes" id="UP000008634"/>
    </source>
</evidence>
<evidence type="ECO:0000313" key="2">
    <source>
        <dbReference type="EMBL" id="ADV50903.1"/>
    </source>
</evidence>
<dbReference type="KEGG" id="cao:Celal_3648"/>
<protein>
    <recommendedName>
        <fullName evidence="4">TonB-dependent receptor plug</fullName>
    </recommendedName>
</protein>
<sequence length="575" mass="66614">MLNKLKLQYLVFFLISMPINAQVIGDNNTPESIAVLKSIGEEKVTLHYSNSTLLSGENFFFKFYCKNDKNLPSDASKIGYVELVNEDLNVVIKQKILLKDGTGYSDFFIPTNLTTGGYKLIAYTNWMKNWGIDNFFQDDIFIINPFKSQKNILELADNMEHTDLLVIKDTEYLTKNLIISLDENIIKERQKVNVKVSTTNFDLDSGSYSVFVQKVENLKFKKYKSSAIEKKEVQSTQFYIPELRGELISGFLTNNQSKEKITNQIFTFNIPGKNYQLQTLKTDNQGKFIIDFDNNSEVNFGLIELINEFDIDFNVTIDNKETIDYGKLNFIKIKLDAMLKDDIVNRSIHNQIENAYYNVRPDTIILSQKKKPFYGDLGAKYYLDDFTRFPSFKETIVEIIDDVWISNDQNGYEVLKIKSYGEQYSDGSYKPLLIVDGIRLNTIKDLINYNTQNIKSITIVREKYILGANIFSGILDIETFNGDFGKSTNYSDAIKFTINPTSPKKKYFRQAYYSDSIRIPDYRHILYWNPEFIINKKDTHFDFYTSDVKGEFIISIKGFTFSGKPVDIEKEFIVQ</sequence>
<feature type="signal peptide" evidence="1">
    <location>
        <begin position="1"/>
        <end position="21"/>
    </location>
</feature>
<dbReference type="STRING" id="688270.Celal_3648"/>
<dbReference type="AlphaFoldDB" id="E6X993"/>
<dbReference type="OrthoDB" id="679547at2"/>
<dbReference type="eggNOG" id="COG2373">
    <property type="taxonomic scope" value="Bacteria"/>
</dbReference>
<evidence type="ECO:0000256" key="1">
    <source>
        <dbReference type="SAM" id="SignalP"/>
    </source>
</evidence>
<accession>E6X993</accession>